<evidence type="ECO:0000256" key="3">
    <source>
        <dbReference type="ARBA" id="ARBA00022448"/>
    </source>
</evidence>
<protein>
    <submittedName>
        <fullName evidence="11">Mitochondrial ATP synthase subunit f</fullName>
    </submittedName>
</protein>
<evidence type="ECO:0000256" key="1">
    <source>
        <dbReference type="ARBA" id="ARBA00004325"/>
    </source>
</evidence>
<evidence type="ECO:0000256" key="7">
    <source>
        <dbReference type="ARBA" id="ARBA00023128"/>
    </source>
</evidence>
<keyword evidence="3" id="KW-0813">Transport</keyword>
<keyword evidence="10" id="KW-1133">Transmembrane helix</keyword>
<dbReference type="GO" id="GO:0042776">
    <property type="term" value="P:proton motive force-driven mitochondrial ATP synthesis"/>
    <property type="evidence" value="ECO:0007669"/>
    <property type="project" value="TreeGrafter"/>
</dbReference>
<feature type="transmembrane region" description="Helical" evidence="10">
    <location>
        <begin position="77"/>
        <end position="95"/>
    </location>
</feature>
<evidence type="ECO:0000313" key="11">
    <source>
        <dbReference type="EMBL" id="AIX97476.1"/>
    </source>
</evidence>
<accession>A0A0A1CN22</accession>
<keyword evidence="5" id="KW-0375">Hydrogen ion transport</keyword>
<evidence type="ECO:0000256" key="9">
    <source>
        <dbReference type="ARBA" id="ARBA00023310"/>
    </source>
</evidence>
<evidence type="ECO:0000256" key="5">
    <source>
        <dbReference type="ARBA" id="ARBA00022781"/>
    </source>
</evidence>
<name>A0A0A1CN22_9HYME</name>
<dbReference type="Pfam" id="PF10206">
    <property type="entry name" value="WRW"/>
    <property type="match status" value="1"/>
</dbReference>
<comment type="similarity">
    <text evidence="2">Belongs to the ATPase F chain family.</text>
</comment>
<keyword evidence="4" id="KW-0138">CF(0)</keyword>
<keyword evidence="10" id="KW-0812">Transmembrane</keyword>
<evidence type="ECO:0000256" key="4">
    <source>
        <dbReference type="ARBA" id="ARBA00022547"/>
    </source>
</evidence>
<dbReference type="PANTHER" id="PTHR13080">
    <property type="entry name" value="ATP SYNTHASE F CHAIN, MITOCHONDRIAL-RELATED"/>
    <property type="match status" value="1"/>
</dbReference>
<organism evidence="11">
    <name type="scientific">Ceratosolen solmsi</name>
    <dbReference type="NCBI Taxonomy" id="142686"/>
    <lineage>
        <taxon>Eukaryota</taxon>
        <taxon>Metazoa</taxon>
        <taxon>Ecdysozoa</taxon>
        <taxon>Arthropoda</taxon>
        <taxon>Hexapoda</taxon>
        <taxon>Insecta</taxon>
        <taxon>Pterygota</taxon>
        <taxon>Neoptera</taxon>
        <taxon>Endopterygota</taxon>
        <taxon>Hymenoptera</taxon>
        <taxon>Apocrita</taxon>
        <taxon>Proctotrupomorpha</taxon>
        <taxon>Chalcidoidea</taxon>
        <taxon>Agaonidae</taxon>
        <taxon>Agaoninae</taxon>
        <taxon>Ceratosolen</taxon>
    </lineage>
</organism>
<evidence type="ECO:0000256" key="10">
    <source>
        <dbReference type="SAM" id="Phobius"/>
    </source>
</evidence>
<dbReference type="AlphaFoldDB" id="A0A0A1CN22"/>
<proteinExistence type="evidence at transcript level"/>
<evidence type="ECO:0000256" key="8">
    <source>
        <dbReference type="ARBA" id="ARBA00023136"/>
    </source>
</evidence>
<dbReference type="GO" id="GO:0046933">
    <property type="term" value="F:proton-transporting ATP synthase activity, rotational mechanism"/>
    <property type="evidence" value="ECO:0007669"/>
    <property type="project" value="TreeGrafter"/>
</dbReference>
<keyword evidence="7" id="KW-0496">Mitochondrion</keyword>
<evidence type="ECO:0000256" key="6">
    <source>
        <dbReference type="ARBA" id="ARBA00023065"/>
    </source>
</evidence>
<sequence>MGFGDYPKEYNPSVHGRYDPSVYYGPKDTPFGDVKLSDLGSWLSRRKYSPPAITAAISRAWWRWQMKYIQPKRSGMAPLYHLLIGAMTFSYAINYKRVKNHRHRKYH</sequence>
<dbReference type="GO" id="GO:0045259">
    <property type="term" value="C:proton-transporting ATP synthase complex"/>
    <property type="evidence" value="ECO:0007669"/>
    <property type="project" value="UniProtKB-KW"/>
</dbReference>
<dbReference type="EMBL" id="KM275720">
    <property type="protein sequence ID" value="AIX97476.1"/>
    <property type="molecule type" value="mRNA"/>
</dbReference>
<comment type="subcellular location">
    <subcellularLocation>
        <location evidence="1">Mitochondrion membrane</location>
    </subcellularLocation>
</comment>
<keyword evidence="6" id="KW-0406">Ion transport</keyword>
<keyword evidence="8 10" id="KW-0472">Membrane</keyword>
<reference evidence="11" key="1">
    <citation type="submission" date="2014-08" db="EMBL/GenBank/DDBJ databases">
        <title>Effects of Wolbachia infection on coevolution of oxidative-phosphorylation-related proteins in a fig wasp Ceratosolen solmsi Mayr (Hymenoptera: Agaonidae).</title>
        <authorList>
            <person name="Li Z.-Z."/>
        </authorList>
    </citation>
    <scope>NUCLEOTIDE SEQUENCE</scope>
</reference>
<dbReference type="GO" id="GO:0031966">
    <property type="term" value="C:mitochondrial membrane"/>
    <property type="evidence" value="ECO:0007669"/>
    <property type="project" value="UniProtKB-SubCell"/>
</dbReference>
<keyword evidence="9" id="KW-0066">ATP synthesis</keyword>
<evidence type="ECO:0000256" key="2">
    <source>
        <dbReference type="ARBA" id="ARBA00005895"/>
    </source>
</evidence>
<dbReference type="InterPro" id="IPR019344">
    <property type="entry name" value="F1F0-ATPsyn_F_prd"/>
</dbReference>
<dbReference type="PANTHER" id="PTHR13080:SF20">
    <property type="entry name" value="ATP SYNTHASE SUBUNIT F, MITOCHONDRIAL-RELATED"/>
    <property type="match status" value="1"/>
</dbReference>